<accession>A0A176Y6X2</accession>
<dbReference type="OrthoDB" id="8403094at2"/>
<keyword evidence="3" id="KW-1185">Reference proteome</keyword>
<dbReference type="AlphaFoldDB" id="A0A176Y6X2"/>
<dbReference type="Proteomes" id="UP000076959">
    <property type="component" value="Unassembled WGS sequence"/>
</dbReference>
<evidence type="ECO:0000313" key="3">
    <source>
        <dbReference type="Proteomes" id="UP000076959"/>
    </source>
</evidence>
<comment type="caution">
    <text evidence="2">The sequence shown here is derived from an EMBL/GenBank/DDBJ whole genome shotgun (WGS) entry which is preliminary data.</text>
</comment>
<evidence type="ECO:0000313" key="2">
    <source>
        <dbReference type="EMBL" id="OAE97363.1"/>
    </source>
</evidence>
<protein>
    <recommendedName>
        <fullName evidence="4">CopL family metal-binding regulatory protein</fullName>
    </recommendedName>
</protein>
<name>A0A176Y6X2_9BRAD</name>
<feature type="chain" id="PRO_5008054295" description="CopL family metal-binding regulatory protein" evidence="1">
    <location>
        <begin position="31"/>
        <end position="139"/>
    </location>
</feature>
<reference evidence="2 3" key="1">
    <citation type="submission" date="2016-03" db="EMBL/GenBank/DDBJ databases">
        <title>Draft Genome Sequence of the Strain BR 10245 (Bradyrhizobium sp.) isolated from nodules of Centrolobium paraense.</title>
        <authorList>
            <person name="Simoes-Araujo J.L.Sr."/>
            <person name="Barauna A.C."/>
            <person name="Silva K."/>
            <person name="Zilli J.E."/>
        </authorList>
    </citation>
    <scope>NUCLEOTIDE SEQUENCE [LARGE SCALE GENOMIC DNA]</scope>
    <source>
        <strain evidence="2 3">BR 10245</strain>
    </source>
</reference>
<organism evidence="2 3">
    <name type="scientific">Bradyrhizobium centrolobii</name>
    <dbReference type="NCBI Taxonomy" id="1505087"/>
    <lineage>
        <taxon>Bacteria</taxon>
        <taxon>Pseudomonadati</taxon>
        <taxon>Pseudomonadota</taxon>
        <taxon>Alphaproteobacteria</taxon>
        <taxon>Hyphomicrobiales</taxon>
        <taxon>Nitrobacteraceae</taxon>
        <taxon>Bradyrhizobium</taxon>
    </lineage>
</organism>
<evidence type="ECO:0008006" key="4">
    <source>
        <dbReference type="Google" id="ProtNLM"/>
    </source>
</evidence>
<proteinExistence type="predicted"/>
<evidence type="ECO:0000256" key="1">
    <source>
        <dbReference type="SAM" id="SignalP"/>
    </source>
</evidence>
<feature type="signal peptide" evidence="1">
    <location>
        <begin position="1"/>
        <end position="30"/>
    </location>
</feature>
<dbReference type="EMBL" id="LUUB01000125">
    <property type="protein sequence ID" value="OAE97363.1"/>
    <property type="molecule type" value="Genomic_DNA"/>
</dbReference>
<dbReference type="RefSeq" id="WP_063708832.1">
    <property type="nucleotide sequence ID" value="NZ_LUUB01000125.1"/>
</dbReference>
<dbReference type="STRING" id="1505087.AYJ54_35275"/>
<keyword evidence="1" id="KW-0732">Signal</keyword>
<sequence>MLLKWFANAVVMLLVALGLLLAPLAAPAFAAPVSDGSHHQAMHAMSDDMQVMPDDVQASSDDMQAMADMPCCPGQTKGGDGGPCPFVALCLLNISVPAPSGAVALIERQARHSARVLRNDLPVDGLGAQPPDHPPRTQV</sequence>
<gene>
    <name evidence="2" type="ORF">AYJ54_35275</name>
</gene>